<dbReference type="SUPFAM" id="SSF54695">
    <property type="entry name" value="POZ domain"/>
    <property type="match status" value="1"/>
</dbReference>
<protein>
    <recommendedName>
        <fullName evidence="5">BTB domain-containing protein</fullName>
    </recommendedName>
</protein>
<dbReference type="CDD" id="cd18186">
    <property type="entry name" value="BTB_POZ_ZBTB_KLHL-like"/>
    <property type="match status" value="1"/>
</dbReference>
<comment type="caution">
    <text evidence="3">The sequence shown here is derived from an EMBL/GenBank/DDBJ whole genome shotgun (WGS) entry which is preliminary data.</text>
</comment>
<dbReference type="AlphaFoldDB" id="A0A8H3LKJ9"/>
<evidence type="ECO:0000313" key="3">
    <source>
        <dbReference type="EMBL" id="GES87616.1"/>
    </source>
</evidence>
<dbReference type="InterPro" id="IPR006571">
    <property type="entry name" value="TLDc_dom"/>
</dbReference>
<sequence length="393" mass="46759">MALNFHCYLIKDFSLMLNNADDYDVIIKVGEDNNAKEFCAHSVILRARCCYFKSAFTSDWIKKKNNMIIFNKPNITPTVFDMILNEEIFNLLIASDELLLEELINCVQDYLIEEQTSWIQQNFDLIFHLTAKVERFKKLQYYYQEILYDILTRDDLHTKEINIWNYLIKWGIEQTPGLGNENSDKAKWNDKDYEKLKKTLIRPYKAIIHDDIYDKIEEFHYKNILPKITIRTGKINSNIINEELINIFSNWIDKKLAMDIRTGNDPLYKFSLIYRGSRDGINDISFNNKCKRQAATLVLIEVQNSNRIFGGYKPNGLFQKNASNSFIFSFKKHSIMQTMKIYREDRISEERGFNFYNMMYMINQNIIFKDYSEKFYKTDSLIIKEIETFIVTK</sequence>
<organism evidence="3 4">
    <name type="scientific">Rhizophagus clarus</name>
    <dbReference type="NCBI Taxonomy" id="94130"/>
    <lineage>
        <taxon>Eukaryota</taxon>
        <taxon>Fungi</taxon>
        <taxon>Fungi incertae sedis</taxon>
        <taxon>Mucoromycota</taxon>
        <taxon>Glomeromycotina</taxon>
        <taxon>Glomeromycetes</taxon>
        <taxon>Glomerales</taxon>
        <taxon>Glomeraceae</taxon>
        <taxon>Rhizophagus</taxon>
    </lineage>
</organism>
<dbReference type="EMBL" id="BLAL01000169">
    <property type="protein sequence ID" value="GES87616.1"/>
    <property type="molecule type" value="Genomic_DNA"/>
</dbReference>
<dbReference type="Proteomes" id="UP000615446">
    <property type="component" value="Unassembled WGS sequence"/>
</dbReference>
<dbReference type="Pfam" id="PF07534">
    <property type="entry name" value="TLD"/>
    <property type="match status" value="1"/>
</dbReference>
<proteinExistence type="predicted"/>
<dbReference type="Pfam" id="PF00651">
    <property type="entry name" value="BTB"/>
    <property type="match status" value="1"/>
</dbReference>
<evidence type="ECO:0000259" key="1">
    <source>
        <dbReference type="PROSITE" id="PS50097"/>
    </source>
</evidence>
<dbReference type="OrthoDB" id="298084at2759"/>
<dbReference type="PROSITE" id="PS50097">
    <property type="entry name" value="BTB"/>
    <property type="match status" value="1"/>
</dbReference>
<evidence type="ECO:0000313" key="4">
    <source>
        <dbReference type="Proteomes" id="UP000615446"/>
    </source>
</evidence>
<evidence type="ECO:0008006" key="5">
    <source>
        <dbReference type="Google" id="ProtNLM"/>
    </source>
</evidence>
<evidence type="ECO:0000259" key="2">
    <source>
        <dbReference type="PROSITE" id="PS51886"/>
    </source>
</evidence>
<dbReference type="InterPro" id="IPR011333">
    <property type="entry name" value="SKP1/BTB/POZ_sf"/>
</dbReference>
<dbReference type="SMART" id="SM00225">
    <property type="entry name" value="BTB"/>
    <property type="match status" value="1"/>
</dbReference>
<name>A0A8H3LKJ9_9GLOM</name>
<feature type="domain" description="TLDc" evidence="2">
    <location>
        <begin position="238"/>
        <end position="392"/>
    </location>
</feature>
<accession>A0A8H3LKJ9</accession>
<dbReference type="InterPro" id="IPR000210">
    <property type="entry name" value="BTB/POZ_dom"/>
</dbReference>
<gene>
    <name evidence="3" type="ORF">RCL2_001460800</name>
</gene>
<dbReference type="Gene3D" id="3.30.710.10">
    <property type="entry name" value="Potassium Channel Kv1.1, Chain A"/>
    <property type="match status" value="1"/>
</dbReference>
<feature type="domain" description="BTB" evidence="1">
    <location>
        <begin position="23"/>
        <end position="85"/>
    </location>
</feature>
<dbReference type="PROSITE" id="PS51886">
    <property type="entry name" value="TLDC"/>
    <property type="match status" value="1"/>
</dbReference>
<reference evidence="3" key="1">
    <citation type="submission" date="2019-10" db="EMBL/GenBank/DDBJ databases">
        <title>Conservation and host-specific expression of non-tandemly repeated heterogenous ribosome RNA gene in arbuscular mycorrhizal fungi.</title>
        <authorList>
            <person name="Maeda T."/>
            <person name="Kobayashi Y."/>
            <person name="Nakagawa T."/>
            <person name="Ezawa T."/>
            <person name="Yamaguchi K."/>
            <person name="Bino T."/>
            <person name="Nishimoto Y."/>
            <person name="Shigenobu S."/>
            <person name="Kawaguchi M."/>
        </authorList>
    </citation>
    <scope>NUCLEOTIDE SEQUENCE</scope>
    <source>
        <strain evidence="3">HR1</strain>
    </source>
</reference>